<reference evidence="8 9" key="1">
    <citation type="submission" date="2018-04" db="EMBL/GenBank/DDBJ databases">
        <authorList>
            <person name="Vogel A."/>
        </authorList>
    </citation>
    <scope>NUCLEOTIDE SEQUENCE [LARGE SCALE GENOMIC DNA]</scope>
</reference>
<dbReference type="GO" id="GO:0005681">
    <property type="term" value="C:spliceosomal complex"/>
    <property type="evidence" value="ECO:0007669"/>
    <property type="project" value="TreeGrafter"/>
</dbReference>
<gene>
    <name evidence="8" type="ORF">CCAM_LOCUS32416</name>
</gene>
<feature type="domain" description="SF3A3" evidence="7">
    <location>
        <begin position="68"/>
        <end position="108"/>
    </location>
</feature>
<dbReference type="Proteomes" id="UP000595140">
    <property type="component" value="Unassembled WGS sequence"/>
</dbReference>
<dbReference type="Pfam" id="PF13297">
    <property type="entry name" value="SDE2_2C"/>
    <property type="match status" value="1"/>
</dbReference>
<feature type="compositionally biased region" description="Acidic residues" evidence="5">
    <location>
        <begin position="287"/>
        <end position="298"/>
    </location>
</feature>
<protein>
    <recommendedName>
        <fullName evidence="10">SF3A3 domain-containing protein</fullName>
    </recommendedName>
</protein>
<dbReference type="InterPro" id="IPR031774">
    <property type="entry name" value="SF3A3_dom"/>
</dbReference>
<keyword evidence="9" id="KW-1185">Reference proteome</keyword>
<evidence type="ECO:0000259" key="6">
    <source>
        <dbReference type="Pfam" id="PF13297"/>
    </source>
</evidence>
<dbReference type="PANTHER" id="PTHR12786">
    <property type="entry name" value="SPLICING FACTOR SF3A-RELATED"/>
    <property type="match status" value="1"/>
</dbReference>
<evidence type="ECO:0000256" key="5">
    <source>
        <dbReference type="SAM" id="MobiDB-lite"/>
    </source>
</evidence>
<dbReference type="InterPro" id="IPR025086">
    <property type="entry name" value="SDE2/SF3A3_SAP"/>
</dbReference>
<proteinExistence type="predicted"/>
<dbReference type="OrthoDB" id="2160351at2759"/>
<feature type="region of interest" description="Disordered" evidence="5">
    <location>
        <begin position="287"/>
        <end position="315"/>
    </location>
</feature>
<feature type="domain" description="SDE2/SF3A3 SAP" evidence="6">
    <location>
        <begin position="165"/>
        <end position="222"/>
    </location>
</feature>
<dbReference type="GO" id="GO:0003723">
    <property type="term" value="F:RNA binding"/>
    <property type="evidence" value="ECO:0007669"/>
    <property type="project" value="TreeGrafter"/>
</dbReference>
<dbReference type="Pfam" id="PF16837">
    <property type="entry name" value="SF3A3"/>
    <property type="match status" value="1"/>
</dbReference>
<accession>A0A484MP70</accession>
<dbReference type="PANTHER" id="PTHR12786:SF2">
    <property type="entry name" value="SPLICING FACTOR 3A SUBUNIT 3"/>
    <property type="match status" value="1"/>
</dbReference>
<evidence type="ECO:0000256" key="3">
    <source>
        <dbReference type="ARBA" id="ARBA00023187"/>
    </source>
</evidence>
<sequence>MRGRHEEIEQLERSIVKELQMEPATAGGGLHRVRAMIKRIMENYHPCPPPEPDRFPVDDDVYDPDIDFSREEASGRYLDLHELFREYVNSVFGERIGYSAYIDVFSRPHEVIPLNLRLSKEGRYKQYLQKLLAYLIHFIERTEPLQDVDAILSRLATEFEEQWASNVNEVIIRLEEYTTVEELTMKVRPEKLKEALALLGLKTGGTPQQRAERLFLAKQHKHTAPPRLDKQQPISCRRHDHQEDAKEIALMEAKLKRLCDLLHETITQTKERVERKQGLTYKELQAEWEEQGADDDDQSSDRKPQQQNNNPLKLPMGWEAHTLLVV</sequence>
<evidence type="ECO:0000256" key="1">
    <source>
        <dbReference type="ARBA" id="ARBA00004123"/>
    </source>
</evidence>
<organism evidence="8 9">
    <name type="scientific">Cuscuta campestris</name>
    <dbReference type="NCBI Taxonomy" id="132261"/>
    <lineage>
        <taxon>Eukaryota</taxon>
        <taxon>Viridiplantae</taxon>
        <taxon>Streptophyta</taxon>
        <taxon>Embryophyta</taxon>
        <taxon>Tracheophyta</taxon>
        <taxon>Spermatophyta</taxon>
        <taxon>Magnoliopsida</taxon>
        <taxon>eudicotyledons</taxon>
        <taxon>Gunneridae</taxon>
        <taxon>Pentapetalae</taxon>
        <taxon>asterids</taxon>
        <taxon>lamiids</taxon>
        <taxon>Solanales</taxon>
        <taxon>Convolvulaceae</taxon>
        <taxon>Cuscuteae</taxon>
        <taxon>Cuscuta</taxon>
        <taxon>Cuscuta subgen. Grammica</taxon>
        <taxon>Cuscuta sect. Cleistogrammica</taxon>
    </lineage>
</organism>
<dbReference type="EMBL" id="OOIL02004148">
    <property type="protein sequence ID" value="VFQ90640.1"/>
    <property type="molecule type" value="Genomic_DNA"/>
</dbReference>
<name>A0A484MP70_9ASTE</name>
<keyword evidence="2" id="KW-0507">mRNA processing</keyword>
<evidence type="ECO:0000256" key="2">
    <source>
        <dbReference type="ARBA" id="ARBA00022664"/>
    </source>
</evidence>
<dbReference type="InterPro" id="IPR051421">
    <property type="entry name" value="RNA_Proc_DNA_Dmg_Regulator"/>
</dbReference>
<evidence type="ECO:0000259" key="7">
    <source>
        <dbReference type="Pfam" id="PF16837"/>
    </source>
</evidence>
<evidence type="ECO:0000313" key="9">
    <source>
        <dbReference type="Proteomes" id="UP000595140"/>
    </source>
</evidence>
<keyword evidence="3" id="KW-0508">mRNA splicing</keyword>
<evidence type="ECO:0000256" key="4">
    <source>
        <dbReference type="ARBA" id="ARBA00023242"/>
    </source>
</evidence>
<comment type="subcellular location">
    <subcellularLocation>
        <location evidence="1">Nucleus</location>
    </subcellularLocation>
</comment>
<dbReference type="AlphaFoldDB" id="A0A484MP70"/>
<evidence type="ECO:0000313" key="8">
    <source>
        <dbReference type="EMBL" id="VFQ90640.1"/>
    </source>
</evidence>
<evidence type="ECO:0008006" key="10">
    <source>
        <dbReference type="Google" id="ProtNLM"/>
    </source>
</evidence>
<dbReference type="GO" id="GO:0000398">
    <property type="term" value="P:mRNA splicing, via spliceosome"/>
    <property type="evidence" value="ECO:0007669"/>
    <property type="project" value="TreeGrafter"/>
</dbReference>
<keyword evidence="4" id="KW-0539">Nucleus</keyword>